<feature type="region of interest" description="Disordered" evidence="1">
    <location>
        <begin position="1"/>
        <end position="26"/>
    </location>
</feature>
<dbReference type="GO" id="GO:0006355">
    <property type="term" value="P:regulation of DNA-templated transcription"/>
    <property type="evidence" value="ECO:0007669"/>
    <property type="project" value="InterPro"/>
</dbReference>
<feature type="compositionally biased region" description="Basic and acidic residues" evidence="1">
    <location>
        <begin position="91"/>
        <end position="107"/>
    </location>
</feature>
<dbReference type="RefSeq" id="XP_004633626.1">
    <property type="nucleotide sequence ID" value="XM_004633569.2"/>
</dbReference>
<dbReference type="GO" id="GO:0005634">
    <property type="term" value="C:nucleus"/>
    <property type="evidence" value="ECO:0007669"/>
    <property type="project" value="InterPro"/>
</dbReference>
<dbReference type="InParanoid" id="A0A6P3FA77"/>
<sequence length="191" mass="22021">MSLPGQTVTRVMERNTPKKGASKSKQRHKVFMEISKYFSHNQWKKLSYSEKITCVYLKRNYTTMSALGLTVTPPTFMRVHKEEVLNDDDSDRACSHEVKDELPEKSRKGLMTPKKPTQKNRDPESVAEAPGEEPAARAECLLGEASTSTEKSSVPDFRKKKMNIWSDRLRKQKNVVVYEEISEPEEEDYFD</sequence>
<evidence type="ECO:0000313" key="3">
    <source>
        <dbReference type="Proteomes" id="UP000515203"/>
    </source>
</evidence>
<dbReference type="Proteomes" id="UP000515203">
    <property type="component" value="Unplaced"/>
</dbReference>
<evidence type="ECO:0000256" key="1">
    <source>
        <dbReference type="SAM" id="MobiDB-lite"/>
    </source>
</evidence>
<gene>
    <name evidence="4" type="primary">LOC101565769</name>
</gene>
<feature type="region of interest" description="Disordered" evidence="1">
    <location>
        <begin position="87"/>
        <end position="155"/>
    </location>
</feature>
<evidence type="ECO:0000259" key="2">
    <source>
        <dbReference type="PROSITE" id="PS50806"/>
    </source>
</evidence>
<name>A0A6P3FA77_OCTDE</name>
<feature type="domain" description="KRAB-related" evidence="2">
    <location>
        <begin position="26"/>
        <end position="89"/>
    </location>
</feature>
<dbReference type="InterPro" id="IPR003655">
    <property type="entry name" value="aKRAB"/>
</dbReference>
<dbReference type="SUPFAM" id="SSF109640">
    <property type="entry name" value="KRAB domain (Kruppel-associated box)"/>
    <property type="match status" value="1"/>
</dbReference>
<keyword evidence="3" id="KW-1185">Reference proteome</keyword>
<feature type="compositionally biased region" description="Low complexity" evidence="1">
    <location>
        <begin position="126"/>
        <end position="139"/>
    </location>
</feature>
<dbReference type="Pfam" id="PF09514">
    <property type="entry name" value="SSXRD"/>
    <property type="match status" value="1"/>
</dbReference>
<accession>A0A6P3FA77</accession>
<dbReference type="PANTHER" id="PTHR14112:SF1">
    <property type="entry name" value="KRAB-RELATED DOMAIN-CONTAINING PROTEIN"/>
    <property type="match status" value="1"/>
</dbReference>
<dbReference type="AlphaFoldDB" id="A0A6P3FA77"/>
<evidence type="ECO:0000313" key="4">
    <source>
        <dbReference type="RefSeq" id="XP_004633626.1"/>
    </source>
</evidence>
<protein>
    <recommendedName>
        <fullName evidence="2">KRAB-related domain-containing protein</fullName>
    </recommendedName>
</protein>
<proteinExistence type="predicted"/>
<dbReference type="InterPro" id="IPR036051">
    <property type="entry name" value="KRAB_dom_sf"/>
</dbReference>
<dbReference type="InterPro" id="IPR019041">
    <property type="entry name" value="SSXRD_motif"/>
</dbReference>
<dbReference type="GeneID" id="101565769"/>
<reference evidence="4" key="1">
    <citation type="submission" date="2025-08" db="UniProtKB">
        <authorList>
            <consortium name="RefSeq"/>
        </authorList>
    </citation>
    <scope>IDENTIFICATION</scope>
</reference>
<dbReference type="PANTHER" id="PTHR14112">
    <property type="entry name" value="SYNOVIAL SARCOMA, X MEMBER"/>
    <property type="match status" value="1"/>
</dbReference>
<dbReference type="FunCoup" id="A0A6P3FA77">
    <property type="interactions" value="328"/>
</dbReference>
<dbReference type="OrthoDB" id="655540at2759"/>
<organism evidence="3 4">
    <name type="scientific">Octodon degus</name>
    <name type="common">Degu</name>
    <name type="synonym">Sciurus degus</name>
    <dbReference type="NCBI Taxonomy" id="10160"/>
    <lineage>
        <taxon>Eukaryota</taxon>
        <taxon>Metazoa</taxon>
        <taxon>Chordata</taxon>
        <taxon>Craniata</taxon>
        <taxon>Vertebrata</taxon>
        <taxon>Euteleostomi</taxon>
        <taxon>Mammalia</taxon>
        <taxon>Eutheria</taxon>
        <taxon>Euarchontoglires</taxon>
        <taxon>Glires</taxon>
        <taxon>Rodentia</taxon>
        <taxon>Hystricomorpha</taxon>
        <taxon>Octodontidae</taxon>
        <taxon>Octodon</taxon>
    </lineage>
</organism>
<dbReference type="PROSITE" id="PS50806">
    <property type="entry name" value="KRAB_RELATED"/>
    <property type="match status" value="1"/>
</dbReference>